<dbReference type="EC" id="4.1.2.40" evidence="2"/>
<dbReference type="PANTHER" id="PTHR30304:SF0">
    <property type="entry name" value="D-TAGATOSE-1,6-BISPHOSPHATE ALDOLASE SUBUNIT GATY-RELATED"/>
    <property type="match status" value="1"/>
</dbReference>
<dbReference type="InterPro" id="IPR000771">
    <property type="entry name" value="FBA_II"/>
</dbReference>
<name>A0ABW8N025_9MICC</name>
<keyword evidence="3" id="KW-1185">Reference proteome</keyword>
<dbReference type="GO" id="GO:0009025">
    <property type="term" value="F:tagatose-bisphosphate aldolase activity"/>
    <property type="evidence" value="ECO:0007669"/>
    <property type="project" value="UniProtKB-EC"/>
</dbReference>
<accession>A0ABW8N025</accession>
<organism evidence="2 3">
    <name type="scientific">Paenarthrobacter histidinolovorans</name>
    <dbReference type="NCBI Taxonomy" id="43664"/>
    <lineage>
        <taxon>Bacteria</taxon>
        <taxon>Bacillati</taxon>
        <taxon>Actinomycetota</taxon>
        <taxon>Actinomycetes</taxon>
        <taxon>Micrococcales</taxon>
        <taxon>Micrococcaceae</taxon>
        <taxon>Paenarthrobacter</taxon>
    </lineage>
</organism>
<dbReference type="EMBL" id="JBIYEW010000003">
    <property type="protein sequence ID" value="MFK4637333.1"/>
    <property type="molecule type" value="Genomic_DNA"/>
</dbReference>
<dbReference type="Proteomes" id="UP001620520">
    <property type="component" value="Unassembled WGS sequence"/>
</dbReference>
<gene>
    <name evidence="2" type="ORF">ABIA52_000222</name>
</gene>
<dbReference type="PANTHER" id="PTHR30304">
    <property type="entry name" value="D-TAGATOSE-1,6-BISPHOSPHATE ALDOLASE"/>
    <property type="match status" value="1"/>
</dbReference>
<dbReference type="Pfam" id="PF01116">
    <property type="entry name" value="F_bP_aldolase"/>
    <property type="match status" value="1"/>
</dbReference>
<proteinExistence type="predicted"/>
<evidence type="ECO:0000313" key="3">
    <source>
        <dbReference type="Proteomes" id="UP001620520"/>
    </source>
</evidence>
<reference evidence="2 3" key="1">
    <citation type="submission" date="2024-10" db="EMBL/GenBank/DDBJ databases">
        <title>Novel secondary metabolite-producing bacteria for plant disease control.</title>
        <authorList>
            <person name="Chevrette M."/>
        </authorList>
    </citation>
    <scope>NUCLEOTIDE SEQUENCE [LARGE SCALE GENOMIC DNA]</scope>
    <source>
        <strain evidence="2 3">J30 TE3557</strain>
    </source>
</reference>
<dbReference type="SUPFAM" id="SSF51569">
    <property type="entry name" value="Aldolase"/>
    <property type="match status" value="1"/>
</dbReference>
<evidence type="ECO:0000256" key="1">
    <source>
        <dbReference type="ARBA" id="ARBA00001947"/>
    </source>
</evidence>
<protein>
    <submittedName>
        <fullName evidence="2">Tagatose 1,6-diphosphate aldolase GatY/KbaY</fullName>
        <ecNumber evidence="2">4.1.2.40</ecNumber>
    </submittedName>
</protein>
<evidence type="ECO:0000313" key="2">
    <source>
        <dbReference type="EMBL" id="MFK4637333.1"/>
    </source>
</evidence>
<sequence>MRVALDQLVNSALASGSAVPAFTCYDFTTALAVVSAAEEARLGVILLVSPKTASTPNGLRLISALRGLADSASVQVSVQLDHASDVSVILASVDAGADSVLADGSSLPLEENVALVREVRAALDAAGHADVVMEAELGGLAGDEDRAFGTSVEARDAGASVHGLTDPAQVAGFVEQTGAQLLAVAVGNVHGKYKGEPNIRWDVLKQVAERTEVPLVLHGASGISASELAKAPGMQVGKVNFNTELRTGILATLEAETAAYRADGENLQGLLARWNGSAASFAGATLELLRA</sequence>
<dbReference type="PIRSF" id="PIRSF001359">
    <property type="entry name" value="F_bP_aldolase_II"/>
    <property type="match status" value="1"/>
</dbReference>
<comment type="caution">
    <text evidence="2">The sequence shown here is derived from an EMBL/GenBank/DDBJ whole genome shotgun (WGS) entry which is preliminary data.</text>
</comment>
<dbReference type="InterPro" id="IPR050246">
    <property type="entry name" value="Class_II_FBP_aldolase"/>
</dbReference>
<dbReference type="InterPro" id="IPR013785">
    <property type="entry name" value="Aldolase_TIM"/>
</dbReference>
<dbReference type="RefSeq" id="WP_189021169.1">
    <property type="nucleotide sequence ID" value="NZ_BMPM01000011.1"/>
</dbReference>
<dbReference type="Gene3D" id="3.20.20.70">
    <property type="entry name" value="Aldolase class I"/>
    <property type="match status" value="1"/>
</dbReference>
<comment type="cofactor">
    <cofactor evidence="1">
        <name>Zn(2+)</name>
        <dbReference type="ChEBI" id="CHEBI:29105"/>
    </cofactor>
</comment>
<keyword evidence="2" id="KW-0456">Lyase</keyword>